<dbReference type="AlphaFoldDB" id="R7Q230"/>
<evidence type="ECO:0000313" key="3">
    <source>
        <dbReference type="Proteomes" id="UP000012073"/>
    </source>
</evidence>
<name>R7Q230_CHOCR</name>
<reference evidence="3" key="1">
    <citation type="journal article" date="2013" name="Proc. Natl. Acad. Sci. U.S.A.">
        <title>Genome structure and metabolic features in the red seaweed Chondrus crispus shed light on evolution of the Archaeplastida.</title>
        <authorList>
            <person name="Collen J."/>
            <person name="Porcel B."/>
            <person name="Carre W."/>
            <person name="Ball S.G."/>
            <person name="Chaparro C."/>
            <person name="Tonon T."/>
            <person name="Barbeyron T."/>
            <person name="Michel G."/>
            <person name="Noel B."/>
            <person name="Valentin K."/>
            <person name="Elias M."/>
            <person name="Artiguenave F."/>
            <person name="Arun A."/>
            <person name="Aury J.M."/>
            <person name="Barbosa-Neto J.F."/>
            <person name="Bothwell J.H."/>
            <person name="Bouget F.Y."/>
            <person name="Brillet L."/>
            <person name="Cabello-Hurtado F."/>
            <person name="Capella-Gutierrez S."/>
            <person name="Charrier B."/>
            <person name="Cladiere L."/>
            <person name="Cock J.M."/>
            <person name="Coelho S.M."/>
            <person name="Colleoni C."/>
            <person name="Czjzek M."/>
            <person name="Da Silva C."/>
            <person name="Delage L."/>
            <person name="Denoeud F."/>
            <person name="Deschamps P."/>
            <person name="Dittami S.M."/>
            <person name="Gabaldon T."/>
            <person name="Gachon C.M."/>
            <person name="Groisillier A."/>
            <person name="Herve C."/>
            <person name="Jabbari K."/>
            <person name="Katinka M."/>
            <person name="Kloareg B."/>
            <person name="Kowalczyk N."/>
            <person name="Labadie K."/>
            <person name="Leblanc C."/>
            <person name="Lopez P.J."/>
            <person name="McLachlan D.H."/>
            <person name="Meslet-Cladiere L."/>
            <person name="Moustafa A."/>
            <person name="Nehr Z."/>
            <person name="Nyvall Collen P."/>
            <person name="Panaud O."/>
            <person name="Partensky F."/>
            <person name="Poulain J."/>
            <person name="Rensing S.A."/>
            <person name="Rousvoal S."/>
            <person name="Samson G."/>
            <person name="Symeonidi A."/>
            <person name="Weissenbach J."/>
            <person name="Zambounis A."/>
            <person name="Wincker P."/>
            <person name="Boyen C."/>
        </authorList>
    </citation>
    <scope>NUCLEOTIDE SEQUENCE [LARGE SCALE GENOMIC DNA]</scope>
    <source>
        <strain evidence="3">cv. Stackhouse</strain>
    </source>
</reference>
<keyword evidence="3" id="KW-1185">Reference proteome</keyword>
<keyword evidence="1" id="KW-0812">Transmembrane</keyword>
<dbReference type="EMBL" id="HG001459">
    <property type="protein sequence ID" value="CDF32109.1"/>
    <property type="molecule type" value="Genomic_DNA"/>
</dbReference>
<keyword evidence="1" id="KW-0472">Membrane</keyword>
<gene>
    <name evidence="2" type="ORF">CHC_T00001350001</name>
</gene>
<dbReference type="RefSeq" id="XP_005711774.1">
    <property type="nucleotide sequence ID" value="XM_005711717.1"/>
</dbReference>
<dbReference type="Proteomes" id="UP000012073">
    <property type="component" value="Unassembled WGS sequence"/>
</dbReference>
<proteinExistence type="predicted"/>
<organism evidence="2 3">
    <name type="scientific">Chondrus crispus</name>
    <name type="common">Carrageen Irish moss</name>
    <name type="synonym">Polymorpha crispa</name>
    <dbReference type="NCBI Taxonomy" id="2769"/>
    <lineage>
        <taxon>Eukaryota</taxon>
        <taxon>Rhodophyta</taxon>
        <taxon>Florideophyceae</taxon>
        <taxon>Rhodymeniophycidae</taxon>
        <taxon>Gigartinales</taxon>
        <taxon>Gigartinaceae</taxon>
        <taxon>Chondrus</taxon>
    </lineage>
</organism>
<dbReference type="Gramene" id="CDF32109">
    <property type="protein sequence ID" value="CDF32109"/>
    <property type="gene ID" value="CHC_T00001350001"/>
</dbReference>
<accession>R7Q230</accession>
<dbReference type="KEGG" id="ccp:CHC_T00001350001"/>
<dbReference type="GeneID" id="17319483"/>
<evidence type="ECO:0000256" key="1">
    <source>
        <dbReference type="SAM" id="Phobius"/>
    </source>
</evidence>
<feature type="transmembrane region" description="Helical" evidence="1">
    <location>
        <begin position="15"/>
        <end position="34"/>
    </location>
</feature>
<keyword evidence="1" id="KW-1133">Transmembrane helix</keyword>
<evidence type="ECO:0000313" key="2">
    <source>
        <dbReference type="EMBL" id="CDF32109.1"/>
    </source>
</evidence>
<sequence length="36" mass="4004">MGSPWRHVFSEKSGAPFYCLLELSTVCGAFLIVFPL</sequence>
<protein>
    <submittedName>
        <fullName evidence="2">Uncharacterized protein</fullName>
    </submittedName>
</protein>